<dbReference type="Proteomes" id="UP000466514">
    <property type="component" value="Chromosome"/>
</dbReference>
<gene>
    <name evidence="3" type="ORF">MPSYJ_21060</name>
</gene>
<feature type="compositionally biased region" description="Low complexity" evidence="1">
    <location>
        <begin position="100"/>
        <end position="109"/>
    </location>
</feature>
<keyword evidence="4" id="KW-1185">Reference proteome</keyword>
<reference evidence="3 4" key="1">
    <citation type="journal article" date="2019" name="Emerg. Microbes Infect.">
        <title>Comprehensive subspecies identification of 175 nontuberculous mycobacteria species based on 7547 genomic profiles.</title>
        <authorList>
            <person name="Matsumoto Y."/>
            <person name="Kinjo T."/>
            <person name="Motooka D."/>
            <person name="Nabeya D."/>
            <person name="Jung N."/>
            <person name="Uechi K."/>
            <person name="Horii T."/>
            <person name="Iida T."/>
            <person name="Fujita J."/>
            <person name="Nakamura S."/>
        </authorList>
    </citation>
    <scope>NUCLEOTIDE SEQUENCE [LARGE SCALE GENOMIC DNA]</scope>
    <source>
        <strain evidence="3 4">JCM 13323</strain>
    </source>
</reference>
<dbReference type="KEGG" id="mpsc:MPSYJ_21060"/>
<keyword evidence="2" id="KW-0812">Transmembrane</keyword>
<feature type="compositionally biased region" description="Polar residues" evidence="1">
    <location>
        <begin position="55"/>
        <end position="73"/>
    </location>
</feature>
<feature type="region of interest" description="Disordered" evidence="1">
    <location>
        <begin position="32"/>
        <end position="192"/>
    </location>
</feature>
<evidence type="ECO:0000313" key="3">
    <source>
        <dbReference type="EMBL" id="BBX68645.1"/>
    </source>
</evidence>
<feature type="compositionally biased region" description="Polar residues" evidence="1">
    <location>
        <begin position="122"/>
        <end position="131"/>
    </location>
</feature>
<organism evidence="3 4">
    <name type="scientific">Mycolicibacterium psychrotolerans</name>
    <dbReference type="NCBI Taxonomy" id="216929"/>
    <lineage>
        <taxon>Bacteria</taxon>
        <taxon>Bacillati</taxon>
        <taxon>Actinomycetota</taxon>
        <taxon>Actinomycetes</taxon>
        <taxon>Mycobacteriales</taxon>
        <taxon>Mycobacteriaceae</taxon>
        <taxon>Mycolicibacterium</taxon>
    </lineage>
</organism>
<dbReference type="EMBL" id="AP022574">
    <property type="protein sequence ID" value="BBX68645.1"/>
    <property type="molecule type" value="Genomic_DNA"/>
</dbReference>
<accession>A0A7I7M8Z1</accession>
<evidence type="ECO:0000256" key="1">
    <source>
        <dbReference type="SAM" id="MobiDB-lite"/>
    </source>
</evidence>
<dbReference type="AlphaFoldDB" id="A0A7I7M8Z1"/>
<protein>
    <submittedName>
        <fullName evidence="3">Uncharacterized protein</fullName>
    </submittedName>
</protein>
<evidence type="ECO:0000313" key="4">
    <source>
        <dbReference type="Proteomes" id="UP000466514"/>
    </source>
</evidence>
<evidence type="ECO:0000256" key="2">
    <source>
        <dbReference type="SAM" id="Phobius"/>
    </source>
</evidence>
<keyword evidence="2" id="KW-1133">Transmembrane helix</keyword>
<proteinExistence type="predicted"/>
<feature type="transmembrane region" description="Helical" evidence="2">
    <location>
        <begin position="418"/>
        <end position="444"/>
    </location>
</feature>
<name>A0A7I7M8Z1_9MYCO</name>
<feature type="compositionally biased region" description="Polar residues" evidence="1">
    <location>
        <begin position="36"/>
        <end position="46"/>
    </location>
</feature>
<keyword evidence="2" id="KW-0472">Membrane</keyword>
<sequence length="501" mass="52082">MPDWRYEAVGGAVFLILMVMAGGGAIANANAGADTSDVTGPSTRHSYSIADRSDSTSPQEAQRSSLTSQTETTVGEADDADGSDKRPPTDESALTPADPPSSESPNSSSATTDTPVIEDQDNPITDSNPPAQDNGPAAEVDPPPDPSITTPDTLPVPVEDNPTTDANPPARDNGSATDPNSSTPEAVSPSESIASETVIATAEMTDDSAAGTTTPADSTITVSLPTPADDLASAASVFSAVKSVAATLVQPALPAFESSTVAPVPVTEVPVTVPLVSATTAFAPVGTLQWFVLLTWFQLQWLMQWQQQLNGWDATPGLRRLDARDTQLMSALLQHSLTPAYLATQFPWLRTTLGAPAAMPRIDLPIDHAFLQQISMTLAAEAASLPAIAEAVTNHVRSHLGFPLDSPCVSTFIRSVSVWALFTAAALGLFGMISLTGLGVTVGFRQAKAGYALQACGLARFTGPGPLGVVREAGFVDIRSRRSSAGPPRLRVVGTDMRDSA</sequence>
<feature type="compositionally biased region" description="Polar residues" evidence="1">
    <location>
        <begin position="174"/>
        <end position="192"/>
    </location>
</feature>